<feature type="transmembrane region" description="Helical" evidence="6">
    <location>
        <begin position="118"/>
        <end position="141"/>
    </location>
</feature>
<evidence type="ECO:0000256" key="6">
    <source>
        <dbReference type="SAM" id="Phobius"/>
    </source>
</evidence>
<dbReference type="Pfam" id="PF03741">
    <property type="entry name" value="TerC"/>
    <property type="match status" value="1"/>
</dbReference>
<feature type="transmembrane region" description="Helical" evidence="6">
    <location>
        <begin position="71"/>
        <end position="87"/>
    </location>
</feature>
<reference evidence="7" key="2">
    <citation type="submission" date="2020-09" db="EMBL/GenBank/DDBJ databases">
        <authorList>
            <person name="Sun Q."/>
            <person name="Zhou Y."/>
        </authorList>
    </citation>
    <scope>NUCLEOTIDE SEQUENCE</scope>
    <source>
        <strain evidence="7">CGMCC 1.15367</strain>
    </source>
</reference>
<comment type="caution">
    <text evidence="7">The sequence shown here is derived from an EMBL/GenBank/DDBJ whole genome shotgun (WGS) entry which is preliminary data.</text>
</comment>
<evidence type="ECO:0000256" key="5">
    <source>
        <dbReference type="ARBA" id="ARBA00023136"/>
    </source>
</evidence>
<dbReference type="Proteomes" id="UP000644699">
    <property type="component" value="Unassembled WGS sequence"/>
</dbReference>
<evidence type="ECO:0000256" key="1">
    <source>
        <dbReference type="ARBA" id="ARBA00004141"/>
    </source>
</evidence>
<feature type="transmembrane region" description="Helical" evidence="6">
    <location>
        <begin position="175"/>
        <end position="196"/>
    </location>
</feature>
<keyword evidence="3 6" id="KW-0812">Transmembrane</keyword>
<reference evidence="7" key="1">
    <citation type="journal article" date="2014" name="Int. J. Syst. Evol. Microbiol.">
        <title>Complete genome sequence of Corynebacterium casei LMG S-19264T (=DSM 44701T), isolated from a smear-ripened cheese.</title>
        <authorList>
            <consortium name="US DOE Joint Genome Institute (JGI-PGF)"/>
            <person name="Walter F."/>
            <person name="Albersmeier A."/>
            <person name="Kalinowski J."/>
            <person name="Ruckert C."/>
        </authorList>
    </citation>
    <scope>NUCLEOTIDE SEQUENCE</scope>
    <source>
        <strain evidence="7">CGMCC 1.15367</strain>
    </source>
</reference>
<dbReference type="NCBIfam" id="TIGR03717">
    <property type="entry name" value="R_switched_YjbE"/>
    <property type="match status" value="1"/>
</dbReference>
<keyword evidence="8" id="KW-1185">Reference proteome</keyword>
<name>A0A917E7X7_9HYPH</name>
<sequence>MDETFWAAEGAALLQVLLIDVALAGDNAVVVGMAAAGVEESRRARVILWGIGAAVVIRIALALVAVELLDIIGLTLAGGLLLLYVAYRMFRQIRAGGVDTKAVEREAKAAGHKSFRTAFLQIVAADVSMSLDNVLAVAGAARDHPSVLVVGLLISVVLMGVAASLIARLLQRFRFVAWLGLLVILFVALEMIWGGYNEVADAVPALPALEMPGQTDP</sequence>
<comment type="subcellular location">
    <subcellularLocation>
        <location evidence="1">Membrane</location>
        <topology evidence="1">Multi-pass membrane protein</topology>
    </subcellularLocation>
</comment>
<proteinExistence type="inferred from homology"/>
<evidence type="ECO:0000256" key="2">
    <source>
        <dbReference type="ARBA" id="ARBA00007511"/>
    </source>
</evidence>
<evidence type="ECO:0000256" key="3">
    <source>
        <dbReference type="ARBA" id="ARBA00022692"/>
    </source>
</evidence>
<dbReference type="PANTHER" id="PTHR30238:SF4">
    <property type="entry name" value="SLL1022 PROTEIN"/>
    <property type="match status" value="1"/>
</dbReference>
<organism evidence="7 8">
    <name type="scientific">Aureimonas endophytica</name>
    <dbReference type="NCBI Taxonomy" id="2027858"/>
    <lineage>
        <taxon>Bacteria</taxon>
        <taxon>Pseudomonadati</taxon>
        <taxon>Pseudomonadota</taxon>
        <taxon>Alphaproteobacteria</taxon>
        <taxon>Hyphomicrobiales</taxon>
        <taxon>Aurantimonadaceae</taxon>
        <taxon>Aureimonas</taxon>
    </lineage>
</organism>
<dbReference type="EMBL" id="BMIQ01000006">
    <property type="protein sequence ID" value="GGE13776.1"/>
    <property type="molecule type" value="Genomic_DNA"/>
</dbReference>
<feature type="transmembrane region" description="Helical" evidence="6">
    <location>
        <begin position="12"/>
        <end position="34"/>
    </location>
</feature>
<keyword evidence="4 6" id="KW-1133">Transmembrane helix</keyword>
<protein>
    <submittedName>
        <fullName evidence="7">Membrane protein</fullName>
    </submittedName>
</protein>
<evidence type="ECO:0000256" key="4">
    <source>
        <dbReference type="ARBA" id="ARBA00022989"/>
    </source>
</evidence>
<accession>A0A917E7X7</accession>
<feature type="transmembrane region" description="Helical" evidence="6">
    <location>
        <begin position="147"/>
        <end position="168"/>
    </location>
</feature>
<dbReference type="InterPro" id="IPR005496">
    <property type="entry name" value="Integral_membrane_TerC"/>
</dbReference>
<feature type="transmembrane region" description="Helical" evidence="6">
    <location>
        <begin position="46"/>
        <end position="65"/>
    </location>
</feature>
<dbReference type="GO" id="GO:0016020">
    <property type="term" value="C:membrane"/>
    <property type="evidence" value="ECO:0007669"/>
    <property type="project" value="UniProtKB-SubCell"/>
</dbReference>
<evidence type="ECO:0000313" key="7">
    <source>
        <dbReference type="EMBL" id="GGE13776.1"/>
    </source>
</evidence>
<dbReference type="InterPro" id="IPR022301">
    <property type="entry name" value="Integral_membrane_YjbE"/>
</dbReference>
<evidence type="ECO:0000313" key="8">
    <source>
        <dbReference type="Proteomes" id="UP000644699"/>
    </source>
</evidence>
<dbReference type="PANTHER" id="PTHR30238">
    <property type="entry name" value="MEMBRANE BOUND PREDICTED REDOX MODULATOR"/>
    <property type="match status" value="1"/>
</dbReference>
<keyword evidence="5 6" id="KW-0472">Membrane</keyword>
<dbReference type="AlphaFoldDB" id="A0A917E7X7"/>
<comment type="similarity">
    <text evidence="2">Belongs to the TerC family.</text>
</comment>
<dbReference type="RefSeq" id="WP_244639563.1">
    <property type="nucleotide sequence ID" value="NZ_BMIQ01000006.1"/>
</dbReference>
<gene>
    <name evidence="7" type="ORF">GCM10011390_36120</name>
</gene>